<proteinExistence type="predicted"/>
<gene>
    <name evidence="1" type="ORF">BAN_0105000</name>
    <name evidence="2" type="ORF">BAN_0105001</name>
</gene>
<keyword evidence="2" id="KW-0614">Plasmid</keyword>
<sequence length="213" mass="25755">MSFHSQELLKLFISNKNLWRKKLKINILYKMLLMLSTSILFSSEQLENNIKQLSNIEEEIIDPKPNHQYIKENLKITQSNKIKYPYKKEDYNHKIVEKKERNRRIDQINKKDIKKPENNIVEIRKTNKIYYPQDKTNIQISHSEQNVWYNIKVYPTHKKDRFKKIKELNKINMEIKKDFALIGPILEDNLGEITKALHIRGYNELEYIKIKQN</sequence>
<evidence type="ECO:0000313" key="2">
    <source>
        <dbReference type="EMBL" id="AHH08929.1"/>
    </source>
</evidence>
<organism evidence="1 3">
    <name type="scientific">Borrelia anserina BA2</name>
    <dbReference type="NCBI Taxonomy" id="1313293"/>
    <lineage>
        <taxon>Bacteria</taxon>
        <taxon>Pseudomonadati</taxon>
        <taxon>Spirochaetota</taxon>
        <taxon>Spirochaetia</taxon>
        <taxon>Spirochaetales</taxon>
        <taxon>Borreliaceae</taxon>
        <taxon>Borrelia</taxon>
    </lineage>
</organism>
<protein>
    <submittedName>
        <fullName evidence="1">Uncharacterized protein</fullName>
    </submittedName>
</protein>
<dbReference type="EMBL" id="CP005829">
    <property type="protein sequence ID" value="AHH08064.1"/>
    <property type="molecule type" value="Genomic_DNA"/>
</dbReference>
<dbReference type="PATRIC" id="fig|1313293.3.peg.101"/>
<dbReference type="HOGENOM" id="CLU_1472516_0_0_12"/>
<reference evidence="1 3" key="1">
    <citation type="submission" date="2013-04" db="EMBL/GenBank/DDBJ databases">
        <title>Comparative Genomics of Relapsing Fever Spirochetes.</title>
        <authorList>
            <person name="Schwan T.G."/>
            <person name="Raffel S.J."/>
            <person name="Porcella S.F."/>
            <person name="Martens C.A."/>
            <person name="Bruno D.P."/>
            <person name="Rickefs S.M."/>
            <person name="Barbian K.B."/>
        </authorList>
    </citation>
    <scope>NUCLEOTIDE SEQUENCE [LARGE SCALE GENOMIC DNA]</scope>
    <source>
        <strain evidence="1 3">BA2</strain>
        <plasmid evidence="2">unnamed</plasmid>
    </source>
</reference>
<evidence type="ECO:0000313" key="3">
    <source>
        <dbReference type="Proteomes" id="UP000019262"/>
    </source>
</evidence>
<evidence type="ECO:0000313" key="1">
    <source>
        <dbReference type="EMBL" id="AHH08064.1"/>
    </source>
</evidence>
<accession>W5SLM9</accession>
<dbReference type="AlphaFoldDB" id="W5SLM9"/>
<dbReference type="EMBL" id="CP005830">
    <property type="protein sequence ID" value="AHH08929.1"/>
    <property type="molecule type" value="Genomic_DNA"/>
</dbReference>
<dbReference type="Proteomes" id="UP000019262">
    <property type="component" value="Chromosome"/>
</dbReference>
<geneLocation type="plasmid" evidence="2">
    <name>unnamed</name>
</geneLocation>
<name>W5SLM9_BORAN</name>